<name>A0A0E9WTE5_ANGAN</name>
<reference evidence="1" key="2">
    <citation type="journal article" date="2015" name="Fish Shellfish Immunol.">
        <title>Early steps in the European eel (Anguilla anguilla)-Vibrio vulnificus interaction in the gills: Role of the RtxA13 toxin.</title>
        <authorList>
            <person name="Callol A."/>
            <person name="Pajuelo D."/>
            <person name="Ebbesson L."/>
            <person name="Teles M."/>
            <person name="MacKenzie S."/>
            <person name="Amaro C."/>
        </authorList>
    </citation>
    <scope>NUCLEOTIDE SEQUENCE</scope>
</reference>
<protein>
    <submittedName>
        <fullName evidence="1">Uncharacterized protein</fullName>
    </submittedName>
</protein>
<evidence type="ECO:0000313" key="1">
    <source>
        <dbReference type="EMBL" id="JAH93662.1"/>
    </source>
</evidence>
<dbReference type="AlphaFoldDB" id="A0A0E9WTE5"/>
<sequence length="90" mass="10537">MPECNCSDVAFQWQIHFSTEESEFQKNFGKQSIKKMSTAQKSLHCCVEQNNIKPKNIIKPLLACMFLRALSTWFVELYSCKKMYLYISNS</sequence>
<reference evidence="1" key="1">
    <citation type="submission" date="2014-11" db="EMBL/GenBank/DDBJ databases">
        <authorList>
            <person name="Amaro Gonzalez C."/>
        </authorList>
    </citation>
    <scope>NUCLEOTIDE SEQUENCE</scope>
</reference>
<accession>A0A0E9WTE5</accession>
<dbReference type="EMBL" id="GBXM01014915">
    <property type="protein sequence ID" value="JAH93662.1"/>
    <property type="molecule type" value="Transcribed_RNA"/>
</dbReference>
<proteinExistence type="predicted"/>
<organism evidence="1">
    <name type="scientific">Anguilla anguilla</name>
    <name type="common">European freshwater eel</name>
    <name type="synonym">Muraena anguilla</name>
    <dbReference type="NCBI Taxonomy" id="7936"/>
    <lineage>
        <taxon>Eukaryota</taxon>
        <taxon>Metazoa</taxon>
        <taxon>Chordata</taxon>
        <taxon>Craniata</taxon>
        <taxon>Vertebrata</taxon>
        <taxon>Euteleostomi</taxon>
        <taxon>Actinopterygii</taxon>
        <taxon>Neopterygii</taxon>
        <taxon>Teleostei</taxon>
        <taxon>Anguilliformes</taxon>
        <taxon>Anguillidae</taxon>
        <taxon>Anguilla</taxon>
    </lineage>
</organism>